<gene>
    <name evidence="7" type="ORF">R5R35_012450</name>
</gene>
<protein>
    <recommendedName>
        <fullName evidence="9">Transmembrane protein 50A</fullName>
    </recommendedName>
</protein>
<dbReference type="PANTHER" id="PTHR13180">
    <property type="entry name" value="SMALL MEMBRANE PROTEIN-RELATED"/>
    <property type="match status" value="1"/>
</dbReference>
<dbReference type="AlphaFoldDB" id="A0AAN9VJW2"/>
<keyword evidence="5 6" id="KW-0472">Membrane</keyword>
<evidence type="ECO:0000256" key="2">
    <source>
        <dbReference type="ARBA" id="ARBA00005335"/>
    </source>
</evidence>
<dbReference type="InterPro" id="IPR007919">
    <property type="entry name" value="UPF0220"/>
</dbReference>
<keyword evidence="4 6" id="KW-1133">Transmembrane helix</keyword>
<dbReference type="Pfam" id="PF05255">
    <property type="entry name" value="UPF0220"/>
    <property type="match status" value="1"/>
</dbReference>
<evidence type="ECO:0000256" key="4">
    <source>
        <dbReference type="ARBA" id="ARBA00022989"/>
    </source>
</evidence>
<evidence type="ECO:0000256" key="6">
    <source>
        <dbReference type="SAM" id="Phobius"/>
    </source>
</evidence>
<reference evidence="7 8" key="1">
    <citation type="submission" date="2024-03" db="EMBL/GenBank/DDBJ databases">
        <title>The genome assembly and annotation of the cricket Gryllus longicercus Weissman &amp; Gray.</title>
        <authorList>
            <person name="Szrajer S."/>
            <person name="Gray D."/>
            <person name="Ylla G."/>
        </authorList>
    </citation>
    <scope>NUCLEOTIDE SEQUENCE [LARGE SCALE GENOMIC DNA]</scope>
    <source>
        <strain evidence="7">DAG 2021-001</strain>
        <tissue evidence="7">Whole body minus gut</tissue>
    </source>
</reference>
<evidence type="ECO:0000256" key="5">
    <source>
        <dbReference type="ARBA" id="ARBA00023136"/>
    </source>
</evidence>
<feature type="transmembrane region" description="Helical" evidence="6">
    <location>
        <begin position="130"/>
        <end position="150"/>
    </location>
</feature>
<feature type="transmembrane region" description="Helical" evidence="6">
    <location>
        <begin position="54"/>
        <end position="73"/>
    </location>
</feature>
<dbReference type="Proteomes" id="UP001378592">
    <property type="component" value="Unassembled WGS sequence"/>
</dbReference>
<dbReference type="GO" id="GO:0016020">
    <property type="term" value="C:membrane"/>
    <property type="evidence" value="ECO:0007669"/>
    <property type="project" value="UniProtKB-SubCell"/>
</dbReference>
<evidence type="ECO:0000313" key="8">
    <source>
        <dbReference type="Proteomes" id="UP001378592"/>
    </source>
</evidence>
<evidence type="ECO:0000256" key="1">
    <source>
        <dbReference type="ARBA" id="ARBA00004141"/>
    </source>
</evidence>
<organism evidence="7 8">
    <name type="scientific">Gryllus longicercus</name>
    <dbReference type="NCBI Taxonomy" id="2509291"/>
    <lineage>
        <taxon>Eukaryota</taxon>
        <taxon>Metazoa</taxon>
        <taxon>Ecdysozoa</taxon>
        <taxon>Arthropoda</taxon>
        <taxon>Hexapoda</taxon>
        <taxon>Insecta</taxon>
        <taxon>Pterygota</taxon>
        <taxon>Neoptera</taxon>
        <taxon>Polyneoptera</taxon>
        <taxon>Orthoptera</taxon>
        <taxon>Ensifera</taxon>
        <taxon>Gryllidea</taxon>
        <taxon>Grylloidea</taxon>
        <taxon>Gryllidae</taxon>
        <taxon>Gryllinae</taxon>
        <taxon>Gryllus</taxon>
    </lineage>
</organism>
<proteinExistence type="inferred from homology"/>
<comment type="caution">
    <text evidence="7">The sequence shown here is derived from an EMBL/GenBank/DDBJ whole genome shotgun (WGS) entry which is preliminary data.</text>
</comment>
<sequence>MANCLENFQIPPCVWFEGDNKRNALASIMAGTLFFMGWWFIIDVQSAHPDTNKAYHVCGVFGTISLFMINSVSNALVRGDGYTGGCFGPRGARAWLFMGFVMGFGAVIASCWILFAVYVTQQSEKNAPPVWPGVGLFLQNVFIFIGSLVFKFGRVEDHWN</sequence>
<accession>A0AAN9VJW2</accession>
<name>A0AAN9VJW2_9ORTH</name>
<evidence type="ECO:0008006" key="9">
    <source>
        <dbReference type="Google" id="ProtNLM"/>
    </source>
</evidence>
<feature type="transmembrane region" description="Helical" evidence="6">
    <location>
        <begin position="24"/>
        <end position="42"/>
    </location>
</feature>
<feature type="transmembrane region" description="Helical" evidence="6">
    <location>
        <begin position="94"/>
        <end position="118"/>
    </location>
</feature>
<dbReference type="EMBL" id="JAZDUA010000215">
    <property type="protein sequence ID" value="KAK7863947.1"/>
    <property type="molecule type" value="Genomic_DNA"/>
</dbReference>
<evidence type="ECO:0000313" key="7">
    <source>
        <dbReference type="EMBL" id="KAK7863947.1"/>
    </source>
</evidence>
<comment type="subcellular location">
    <subcellularLocation>
        <location evidence="1">Membrane</location>
        <topology evidence="1">Multi-pass membrane protein</topology>
    </subcellularLocation>
</comment>
<keyword evidence="8" id="KW-1185">Reference proteome</keyword>
<comment type="similarity">
    <text evidence="2">Belongs to the UPF0220 family.</text>
</comment>
<keyword evidence="3 6" id="KW-0812">Transmembrane</keyword>
<evidence type="ECO:0000256" key="3">
    <source>
        <dbReference type="ARBA" id="ARBA00022692"/>
    </source>
</evidence>